<keyword evidence="10 14" id="KW-0460">Magnesium</keyword>
<feature type="domain" description="Thiamine pyrophosphate enzyme central" evidence="15">
    <location>
        <begin position="196"/>
        <end position="330"/>
    </location>
</feature>
<comment type="pathway">
    <text evidence="2 14">Amino-acid biosynthesis; L-valine biosynthesis; L-valine from pyruvate: step 1/4.</text>
</comment>
<evidence type="ECO:0000259" key="16">
    <source>
        <dbReference type="Pfam" id="PF02775"/>
    </source>
</evidence>
<evidence type="ECO:0000313" key="19">
    <source>
        <dbReference type="Proteomes" id="UP000298685"/>
    </source>
</evidence>
<dbReference type="Pfam" id="PF02775">
    <property type="entry name" value="TPP_enzyme_C"/>
    <property type="match status" value="1"/>
</dbReference>
<accession>A0A4D6YIY9</accession>
<name>A0A4D6YIY9_9GAMM</name>
<dbReference type="RefSeq" id="WP_158350475.1">
    <property type="nucleotide sequence ID" value="NZ_CP032999.1"/>
</dbReference>
<evidence type="ECO:0000259" key="17">
    <source>
        <dbReference type="Pfam" id="PF02776"/>
    </source>
</evidence>
<dbReference type="EC" id="2.2.1.6" evidence="14"/>
<proteinExistence type="inferred from homology"/>
<dbReference type="PANTHER" id="PTHR18968:SF13">
    <property type="entry name" value="ACETOLACTATE SYNTHASE CATALYTIC SUBUNIT, MITOCHONDRIAL"/>
    <property type="match status" value="1"/>
</dbReference>
<dbReference type="GO" id="GO:0030976">
    <property type="term" value="F:thiamine pyrophosphate binding"/>
    <property type="evidence" value="ECO:0007669"/>
    <property type="project" value="UniProtKB-UniRule"/>
</dbReference>
<dbReference type="Gene3D" id="3.40.50.970">
    <property type="match status" value="2"/>
</dbReference>
<dbReference type="InterPro" id="IPR000399">
    <property type="entry name" value="TPP-bd_CS"/>
</dbReference>
<evidence type="ECO:0000256" key="10">
    <source>
        <dbReference type="ARBA" id="ARBA00022842"/>
    </source>
</evidence>
<dbReference type="GO" id="GO:0009099">
    <property type="term" value="P:L-valine biosynthetic process"/>
    <property type="evidence" value="ECO:0007669"/>
    <property type="project" value="UniProtKB-UniPathway"/>
</dbReference>
<gene>
    <name evidence="18" type="ORF">D9V78_00775</name>
</gene>
<evidence type="ECO:0000256" key="3">
    <source>
        <dbReference type="ARBA" id="ARBA00007812"/>
    </source>
</evidence>
<evidence type="ECO:0000256" key="9">
    <source>
        <dbReference type="ARBA" id="ARBA00022827"/>
    </source>
</evidence>
<keyword evidence="6" id="KW-0285">Flavoprotein</keyword>
<keyword evidence="5 14" id="KW-0028">Amino-acid biosynthesis</keyword>
<dbReference type="InterPro" id="IPR029061">
    <property type="entry name" value="THDP-binding"/>
</dbReference>
<evidence type="ECO:0000256" key="5">
    <source>
        <dbReference type="ARBA" id="ARBA00022605"/>
    </source>
</evidence>
<keyword evidence="7 14" id="KW-0808">Transferase</keyword>
<dbReference type="CDD" id="cd02015">
    <property type="entry name" value="TPP_AHAS"/>
    <property type="match status" value="1"/>
</dbReference>
<dbReference type="InterPro" id="IPR012846">
    <property type="entry name" value="Acetolactate_synth_lsu"/>
</dbReference>
<evidence type="ECO:0000256" key="7">
    <source>
        <dbReference type="ARBA" id="ARBA00022679"/>
    </source>
</evidence>
<evidence type="ECO:0000256" key="4">
    <source>
        <dbReference type="ARBA" id="ARBA00011744"/>
    </source>
</evidence>
<reference evidence="18 19" key="1">
    <citation type="submission" date="2018-10" db="EMBL/GenBank/DDBJ databases">
        <title>Comparative functional genomics of the obligate endosymbiont Buchnera aphidicola.</title>
        <authorList>
            <person name="Chong R.A."/>
        </authorList>
    </citation>
    <scope>NUCLEOTIDE SEQUENCE [LARGE SCALE GENOMIC DNA]</scope>
    <source>
        <strain evidence="18 19">Ska</strain>
    </source>
</reference>
<dbReference type="PANTHER" id="PTHR18968">
    <property type="entry name" value="THIAMINE PYROPHOSPHATE ENZYMES"/>
    <property type="match status" value="1"/>
</dbReference>
<organism evidence="18 19">
    <name type="scientific">Buchnera aphidicola</name>
    <name type="common">Sarucallis kahawaluokalani</name>
    <dbReference type="NCBI Taxonomy" id="1241878"/>
    <lineage>
        <taxon>Bacteria</taxon>
        <taxon>Pseudomonadati</taxon>
        <taxon>Pseudomonadota</taxon>
        <taxon>Gammaproteobacteria</taxon>
        <taxon>Enterobacterales</taxon>
        <taxon>Erwiniaceae</taxon>
        <taxon>Buchnera</taxon>
    </lineage>
</organism>
<keyword evidence="8 14" id="KW-0479">Metal-binding</keyword>
<keyword evidence="11 14" id="KW-0786">Thiamine pyrophosphate</keyword>
<comment type="pathway">
    <text evidence="1 14">Amino-acid biosynthesis; L-isoleucine biosynthesis; L-isoleucine from 2-oxobutanoate: step 1/4.</text>
</comment>
<dbReference type="FunFam" id="3.40.50.970:FF:000007">
    <property type="entry name" value="Acetolactate synthase"/>
    <property type="match status" value="1"/>
</dbReference>
<dbReference type="SUPFAM" id="SSF52518">
    <property type="entry name" value="Thiamin diphosphate-binding fold (THDP-binding)"/>
    <property type="match status" value="2"/>
</dbReference>
<dbReference type="Pfam" id="PF00205">
    <property type="entry name" value="TPP_enzyme_M"/>
    <property type="match status" value="1"/>
</dbReference>
<dbReference type="FunFam" id="3.40.50.1220:FF:000008">
    <property type="entry name" value="Acetolactate synthase"/>
    <property type="match status" value="1"/>
</dbReference>
<dbReference type="NCBIfam" id="NF005058">
    <property type="entry name" value="PRK06466.1"/>
    <property type="match status" value="1"/>
</dbReference>
<dbReference type="GO" id="GO:0000287">
    <property type="term" value="F:magnesium ion binding"/>
    <property type="evidence" value="ECO:0007669"/>
    <property type="project" value="UniProtKB-UniRule"/>
</dbReference>
<evidence type="ECO:0000256" key="1">
    <source>
        <dbReference type="ARBA" id="ARBA00004974"/>
    </source>
</evidence>
<dbReference type="InterPro" id="IPR012000">
    <property type="entry name" value="Thiamin_PyroP_enz_cen_dom"/>
</dbReference>
<feature type="domain" description="Thiamine pyrophosphate enzyme N-terminal TPP-binding" evidence="17">
    <location>
        <begin position="6"/>
        <end position="119"/>
    </location>
</feature>
<protein>
    <recommendedName>
        <fullName evidence="14">Acetolactate synthase</fullName>
        <ecNumber evidence="14">2.2.1.6</ecNumber>
    </recommendedName>
</protein>
<comment type="catalytic activity">
    <reaction evidence="13 14">
        <text>2 pyruvate + H(+) = (2S)-2-acetolactate + CO2</text>
        <dbReference type="Rhea" id="RHEA:25249"/>
        <dbReference type="ChEBI" id="CHEBI:15361"/>
        <dbReference type="ChEBI" id="CHEBI:15378"/>
        <dbReference type="ChEBI" id="CHEBI:16526"/>
        <dbReference type="ChEBI" id="CHEBI:58476"/>
        <dbReference type="EC" id="2.2.1.6"/>
    </reaction>
</comment>
<evidence type="ECO:0000256" key="14">
    <source>
        <dbReference type="RuleBase" id="RU003591"/>
    </source>
</evidence>
<evidence type="ECO:0000256" key="8">
    <source>
        <dbReference type="ARBA" id="ARBA00022723"/>
    </source>
</evidence>
<dbReference type="SUPFAM" id="SSF52467">
    <property type="entry name" value="DHS-like NAD/FAD-binding domain"/>
    <property type="match status" value="1"/>
</dbReference>
<evidence type="ECO:0000256" key="13">
    <source>
        <dbReference type="ARBA" id="ARBA00048670"/>
    </source>
</evidence>
<dbReference type="Proteomes" id="UP000298685">
    <property type="component" value="Chromosome"/>
</dbReference>
<dbReference type="GO" id="GO:0009097">
    <property type="term" value="P:isoleucine biosynthetic process"/>
    <property type="evidence" value="ECO:0007669"/>
    <property type="project" value="UniProtKB-UniPathway"/>
</dbReference>
<dbReference type="UniPathway" id="UPA00047">
    <property type="reaction ID" value="UER00055"/>
</dbReference>
<keyword evidence="12 14" id="KW-0100">Branched-chain amino acid biosynthesis</keyword>
<evidence type="ECO:0000256" key="11">
    <source>
        <dbReference type="ARBA" id="ARBA00023052"/>
    </source>
</evidence>
<dbReference type="InterPro" id="IPR045229">
    <property type="entry name" value="TPP_enz"/>
</dbReference>
<evidence type="ECO:0000256" key="2">
    <source>
        <dbReference type="ARBA" id="ARBA00005025"/>
    </source>
</evidence>
<comment type="similarity">
    <text evidence="3 14">Belongs to the TPP enzyme family.</text>
</comment>
<feature type="domain" description="Thiamine pyrophosphate enzyme TPP-binding" evidence="16">
    <location>
        <begin position="394"/>
        <end position="544"/>
    </location>
</feature>
<keyword evidence="9" id="KW-0274">FAD</keyword>
<dbReference type="InterPro" id="IPR011766">
    <property type="entry name" value="TPP_enzyme_TPP-bd"/>
</dbReference>
<sequence>MELLSGSEMVIRSLIDQGIQYIFGYPGGAVLDIYDALNNDNRIKHILVRHEQGATHMADGYARSTGKTGVVLVTSGPGATNAITGIATAYMDSIPMVIISGQVDSSLIGYDAFQECDMLGISRPIVKHSFLVKKTEDIPIIFRKSFWLATTGRPGPIVIDLPKDILSQQNKKIYSWPDHIYIRSYNPIIKGHQGQIKKIINILLKSSKPIIYIGGGIISSNSSSEITKIAEILNIPVTTSLMALGAFPGKHIQNLNMLGMHGTYEANMAMHNADVIFAIGVRFDDRTTNNLNKYCPNAKILHIDIDPTSISKTVRADVPIVGDAKKILKKMLNLLNENKKYINKNHLKKWWHCINQWRKIHSLKYNKKSKKIKPQFVIETLWNLTKGEAYITSDVGQHQMFTALYYPFNKPRRWINSGGLGTMGFGLPAALGVKLAFPEDIVICITGDGSIQMNIQELSTAMQYKLPILILNLNNSALGMVKQWQDIIYSGRHSHSYMESLPNFIKLAEAYGHIGIEINHNNELEKKIKIALKKIIHGHLVFLDIHIDNSENVYPMQIKGGGMNEMWLRK</sequence>
<dbReference type="InterPro" id="IPR012001">
    <property type="entry name" value="Thiamin_PyroP_enz_TPP-bd_dom"/>
</dbReference>
<dbReference type="AlphaFoldDB" id="A0A4D6YIY9"/>
<evidence type="ECO:0000259" key="15">
    <source>
        <dbReference type="Pfam" id="PF00205"/>
    </source>
</evidence>
<dbReference type="EMBL" id="CP032999">
    <property type="protein sequence ID" value="QCI25954.1"/>
    <property type="molecule type" value="Genomic_DNA"/>
</dbReference>
<evidence type="ECO:0000313" key="18">
    <source>
        <dbReference type="EMBL" id="QCI25954.1"/>
    </source>
</evidence>
<dbReference type="InterPro" id="IPR029035">
    <property type="entry name" value="DHS-like_NAD/FAD-binding_dom"/>
</dbReference>
<dbReference type="OrthoDB" id="9785953at2"/>
<dbReference type="UniPathway" id="UPA00049">
    <property type="reaction ID" value="UER00059"/>
</dbReference>
<dbReference type="GO" id="GO:0003984">
    <property type="term" value="F:acetolactate synthase activity"/>
    <property type="evidence" value="ECO:0007669"/>
    <property type="project" value="UniProtKB-EC"/>
</dbReference>
<dbReference type="InterPro" id="IPR039368">
    <property type="entry name" value="AHAS_TPP"/>
</dbReference>
<dbReference type="GO" id="GO:0005948">
    <property type="term" value="C:acetolactate synthase complex"/>
    <property type="evidence" value="ECO:0007669"/>
    <property type="project" value="UniProtKB-ARBA"/>
</dbReference>
<dbReference type="PROSITE" id="PS00187">
    <property type="entry name" value="TPP_ENZYMES"/>
    <property type="match status" value="1"/>
</dbReference>
<evidence type="ECO:0000256" key="12">
    <source>
        <dbReference type="ARBA" id="ARBA00023304"/>
    </source>
</evidence>
<dbReference type="NCBIfam" id="TIGR00118">
    <property type="entry name" value="acolac_lg"/>
    <property type="match status" value="1"/>
</dbReference>
<dbReference type="Gene3D" id="3.40.50.1220">
    <property type="entry name" value="TPP-binding domain"/>
    <property type="match status" value="1"/>
</dbReference>
<evidence type="ECO:0000256" key="6">
    <source>
        <dbReference type="ARBA" id="ARBA00022630"/>
    </source>
</evidence>
<dbReference type="Pfam" id="PF02776">
    <property type="entry name" value="TPP_enzyme_N"/>
    <property type="match status" value="1"/>
</dbReference>
<dbReference type="GO" id="GO:0050660">
    <property type="term" value="F:flavin adenine dinucleotide binding"/>
    <property type="evidence" value="ECO:0007669"/>
    <property type="project" value="InterPro"/>
</dbReference>
<dbReference type="CDD" id="cd07035">
    <property type="entry name" value="TPP_PYR_POX_like"/>
    <property type="match status" value="1"/>
</dbReference>
<comment type="cofactor">
    <cofactor evidence="14">
        <name>Mg(2+)</name>
        <dbReference type="ChEBI" id="CHEBI:18420"/>
    </cofactor>
    <text evidence="14">Binds 1 Mg(2+) ion per subunit.</text>
</comment>
<comment type="subunit">
    <text evidence="4">Dimer of large and small chains.</text>
</comment>
<dbReference type="FunFam" id="3.40.50.970:FF:000016">
    <property type="entry name" value="Acetolactate synthase"/>
    <property type="match status" value="1"/>
</dbReference>
<comment type="cofactor">
    <cofactor evidence="14">
        <name>thiamine diphosphate</name>
        <dbReference type="ChEBI" id="CHEBI:58937"/>
    </cofactor>
    <text evidence="14">Binds 1 thiamine pyrophosphate per subunit.</text>
</comment>